<name>A0A2H4SJL1_CORMI</name>
<keyword evidence="2 5" id="KW-0645">Protease</keyword>
<organism evidence="9 10">
    <name type="scientific">Cordyceps militaris</name>
    <name type="common">Caterpillar fungus</name>
    <name type="synonym">Clavaria militaris</name>
    <dbReference type="NCBI Taxonomy" id="73501"/>
    <lineage>
        <taxon>Eukaryota</taxon>
        <taxon>Fungi</taxon>
        <taxon>Dikarya</taxon>
        <taxon>Ascomycota</taxon>
        <taxon>Pezizomycotina</taxon>
        <taxon>Sordariomycetes</taxon>
        <taxon>Hypocreomycetidae</taxon>
        <taxon>Hypocreales</taxon>
        <taxon>Cordycipitaceae</taxon>
        <taxon>Cordyceps</taxon>
    </lineage>
</organism>
<evidence type="ECO:0000256" key="1">
    <source>
        <dbReference type="ARBA" id="ARBA00011073"/>
    </source>
</evidence>
<comment type="similarity">
    <text evidence="1 5">Belongs to the peptidase S8 family.</text>
</comment>
<dbReference type="InterPro" id="IPR015500">
    <property type="entry name" value="Peptidase_S8_subtilisin-rel"/>
</dbReference>
<evidence type="ECO:0000256" key="6">
    <source>
        <dbReference type="SAM" id="MobiDB-lite"/>
    </source>
</evidence>
<dbReference type="SUPFAM" id="SSF52743">
    <property type="entry name" value="Subtilisin-like"/>
    <property type="match status" value="1"/>
</dbReference>
<dbReference type="InterPro" id="IPR050131">
    <property type="entry name" value="Peptidase_S8_subtilisin-like"/>
</dbReference>
<feature type="domain" description="Peptidase S8/S53" evidence="7">
    <location>
        <begin position="515"/>
        <end position="733"/>
    </location>
</feature>
<evidence type="ECO:0000256" key="5">
    <source>
        <dbReference type="PROSITE-ProRule" id="PRU01240"/>
    </source>
</evidence>
<feature type="active site" description="Charge relay system" evidence="5">
    <location>
        <position position="523"/>
    </location>
</feature>
<dbReference type="VEuPathDB" id="FungiDB:A9K55_009129"/>
<dbReference type="PRINTS" id="PR00723">
    <property type="entry name" value="SUBTILISIN"/>
</dbReference>
<accession>A0A2H4SJL1</accession>
<dbReference type="CDD" id="cd00306">
    <property type="entry name" value="Peptidases_S8_S53"/>
    <property type="match status" value="1"/>
</dbReference>
<dbReference type="InterPro" id="IPR000209">
    <property type="entry name" value="Peptidase_S8/S53_dom"/>
</dbReference>
<evidence type="ECO:0000256" key="4">
    <source>
        <dbReference type="ARBA" id="ARBA00022825"/>
    </source>
</evidence>
<dbReference type="AlphaFoldDB" id="A0A2H4SJL1"/>
<dbReference type="GO" id="GO:0004252">
    <property type="term" value="F:serine-type endopeptidase activity"/>
    <property type="evidence" value="ECO:0007669"/>
    <property type="project" value="UniProtKB-UniRule"/>
</dbReference>
<dbReference type="PROSITE" id="PS51892">
    <property type="entry name" value="SUBTILASE"/>
    <property type="match status" value="1"/>
</dbReference>
<evidence type="ECO:0000313" key="10">
    <source>
        <dbReference type="Proteomes" id="UP000323067"/>
    </source>
</evidence>
<keyword evidence="3 5" id="KW-0378">Hydrolase</keyword>
<protein>
    <submittedName>
        <fullName evidence="9">Peptidase S8 subtilisin kexin sedolisin</fullName>
    </submittedName>
</protein>
<dbReference type="EMBL" id="CP023324">
    <property type="protein sequence ID" value="ATY63294.1"/>
    <property type="molecule type" value="Genomic_DNA"/>
</dbReference>
<evidence type="ECO:0000259" key="7">
    <source>
        <dbReference type="Pfam" id="PF00082"/>
    </source>
</evidence>
<evidence type="ECO:0000259" key="8">
    <source>
        <dbReference type="Pfam" id="PF24476"/>
    </source>
</evidence>
<sequence length="810" mass="91807">MDRAIFIEELRSLDALPTLERTERRSLRTRLRNFFSKSYAETLGLLRGFRSNHSPPPKDEPVTDFPDRSARLHIANRVMKLADTARFTDGGPEMAELESLLNCGIRENLDILHSVLEEQLRNCKTHHVLRLRLTGFRHKDHNDSKTNFQFCINPRHSGPTYQYSWVKCTANFQLHSSTPRAEKTLCQQIDKAENDNKYLHISINPQGRTQPNINSDRADRNTPQCPENRDLVVEYGESTATMRMKSLAQLIAAPENAGIHSSTHATVKQKRRLCFNRRRLCFNLALSAFFLKVSSRKQVRWCQGSNLDANIYFCQDPGPPCLQDQTQAYLSYPIDLGSPEPEADRDLECDLRLLELGKLLVEVRFWRTPDIGGGEDMSMEKIRQELESLIIDQELNGCEISFVNIVKACLDSAGKFATGAPGDRDFLEYMFSQIIQPLAAWAEIDIAAEDSDDRILAVTEEPRKQLEELPHSRVRGVDSDGARLFMHKMRDFTNNYVNKLCSRPTSKTLPGHRNNKVRIAVIDSGVCSRDLEIRLYMKNKRIADVRNFSSLDVHDWEDIHGHGTTVAKIALEVAPQADIFIAKVVNSQDISDANLFNVAKAIDWAVQVWKVDIINLSLAMKLKLDDIDESLSYALIPGSKIIFAAAHENVGRNERPSWPGSKTGVIAIHSTDGLGNPLPTNASVGKEEYFATLGSGIPVKEAFYKTKNHRDVYAKGASYATPIAAGIAANVLEILRHEASERYDDVRTYFYNGRYIKTLFEEMSQETNGCRFVQPWTFWEAMSDSSRFRDIELKPNDEKNIIKVLELLAV</sequence>
<evidence type="ECO:0000313" key="9">
    <source>
        <dbReference type="EMBL" id="ATY63294.1"/>
    </source>
</evidence>
<feature type="active site" description="Charge relay system" evidence="5">
    <location>
        <position position="718"/>
    </location>
</feature>
<feature type="region of interest" description="Disordered" evidence="6">
    <location>
        <begin position="203"/>
        <end position="225"/>
    </location>
</feature>
<dbReference type="Gene3D" id="3.40.50.200">
    <property type="entry name" value="Peptidase S8/S53 domain"/>
    <property type="match status" value="1"/>
</dbReference>
<proteinExistence type="inferred from homology"/>
<keyword evidence="4 5" id="KW-0720">Serine protease</keyword>
<evidence type="ECO:0000256" key="2">
    <source>
        <dbReference type="ARBA" id="ARBA00022670"/>
    </source>
</evidence>
<feature type="active site" description="Charge relay system" evidence="5">
    <location>
        <position position="562"/>
    </location>
</feature>
<evidence type="ECO:0000256" key="3">
    <source>
        <dbReference type="ARBA" id="ARBA00022801"/>
    </source>
</evidence>
<dbReference type="PANTHER" id="PTHR43806">
    <property type="entry name" value="PEPTIDASE S8"/>
    <property type="match status" value="1"/>
</dbReference>
<dbReference type="InterPro" id="IPR036852">
    <property type="entry name" value="Peptidase_S8/S53_dom_sf"/>
</dbReference>
<dbReference type="InterPro" id="IPR056002">
    <property type="entry name" value="DUF7580"/>
</dbReference>
<dbReference type="OrthoDB" id="206201at2759"/>
<feature type="domain" description="DUF7580" evidence="8">
    <location>
        <begin position="102"/>
        <end position="439"/>
    </location>
</feature>
<dbReference type="Pfam" id="PF00082">
    <property type="entry name" value="Peptidase_S8"/>
    <property type="match status" value="1"/>
</dbReference>
<reference evidence="9 10" key="1">
    <citation type="journal article" date="2017" name="BMC Genomics">
        <title>Chromosome level assembly and secondary metabolite potential of the parasitic fungus Cordyceps militaris.</title>
        <authorList>
            <person name="Kramer G.J."/>
            <person name="Nodwell J.R."/>
        </authorList>
    </citation>
    <scope>NUCLEOTIDE SEQUENCE [LARGE SCALE GENOMIC DNA]</scope>
    <source>
        <strain evidence="9 10">ATCC 34164</strain>
    </source>
</reference>
<dbReference type="GO" id="GO:0006508">
    <property type="term" value="P:proteolysis"/>
    <property type="evidence" value="ECO:0007669"/>
    <property type="project" value="UniProtKB-KW"/>
</dbReference>
<dbReference type="Proteomes" id="UP000323067">
    <property type="component" value="Chromosome vii"/>
</dbReference>
<dbReference type="Pfam" id="PF24476">
    <property type="entry name" value="DUF7580"/>
    <property type="match status" value="1"/>
</dbReference>
<gene>
    <name evidence="9" type="ORF">A9K55_009129</name>
</gene>
<dbReference type="VEuPathDB" id="FungiDB:CCM_08882"/>
<dbReference type="PANTHER" id="PTHR43806:SF11">
    <property type="entry name" value="CEREVISIN-RELATED"/>
    <property type="match status" value="1"/>
</dbReference>